<keyword evidence="1" id="KW-0805">Transcription regulation</keyword>
<dbReference type="PANTHER" id="PTHR42756">
    <property type="entry name" value="TRANSCRIPTIONAL REGULATOR, MARR"/>
    <property type="match status" value="1"/>
</dbReference>
<keyword evidence="3" id="KW-0804">Transcription</keyword>
<feature type="region of interest" description="Disordered" evidence="4">
    <location>
        <begin position="170"/>
        <end position="222"/>
    </location>
</feature>
<evidence type="ECO:0000313" key="6">
    <source>
        <dbReference type="EMBL" id="GAA0503187.1"/>
    </source>
</evidence>
<feature type="domain" description="HTH marR-type" evidence="5">
    <location>
        <begin position="29"/>
        <end position="161"/>
    </location>
</feature>
<dbReference type="PANTHER" id="PTHR42756:SF1">
    <property type="entry name" value="TRANSCRIPTIONAL REPRESSOR OF EMRAB OPERON"/>
    <property type="match status" value="1"/>
</dbReference>
<feature type="compositionally biased region" description="Basic residues" evidence="4">
    <location>
        <begin position="212"/>
        <end position="222"/>
    </location>
</feature>
<dbReference type="InterPro" id="IPR036390">
    <property type="entry name" value="WH_DNA-bd_sf"/>
</dbReference>
<evidence type="ECO:0000313" key="7">
    <source>
        <dbReference type="Proteomes" id="UP001501706"/>
    </source>
</evidence>
<reference evidence="6 7" key="1">
    <citation type="journal article" date="2019" name="Int. J. Syst. Evol. Microbiol.">
        <title>The Global Catalogue of Microorganisms (GCM) 10K type strain sequencing project: providing services to taxonomists for standard genome sequencing and annotation.</title>
        <authorList>
            <consortium name="The Broad Institute Genomics Platform"/>
            <consortium name="The Broad Institute Genome Sequencing Center for Infectious Disease"/>
            <person name="Wu L."/>
            <person name="Ma J."/>
        </authorList>
    </citation>
    <scope>NUCLEOTIDE SEQUENCE [LARGE SCALE GENOMIC DNA]</scope>
    <source>
        <strain evidence="6 7">JCM 14330</strain>
    </source>
</reference>
<keyword evidence="7" id="KW-1185">Reference proteome</keyword>
<dbReference type="Pfam" id="PF01047">
    <property type="entry name" value="MarR"/>
    <property type="match status" value="1"/>
</dbReference>
<comment type="caution">
    <text evidence="6">The sequence shown here is derived from an EMBL/GenBank/DDBJ whole genome shotgun (WGS) entry which is preliminary data.</text>
</comment>
<feature type="compositionally biased region" description="Basic and acidic residues" evidence="4">
    <location>
        <begin position="182"/>
        <end position="205"/>
    </location>
</feature>
<accession>A0ABN1BR18</accession>
<dbReference type="InterPro" id="IPR036388">
    <property type="entry name" value="WH-like_DNA-bd_sf"/>
</dbReference>
<proteinExistence type="predicted"/>
<dbReference type="SMART" id="SM00347">
    <property type="entry name" value="HTH_MARR"/>
    <property type="match status" value="1"/>
</dbReference>
<protein>
    <recommendedName>
        <fullName evidence="5">HTH marR-type domain-containing protein</fullName>
    </recommendedName>
</protein>
<dbReference type="PROSITE" id="PS50995">
    <property type="entry name" value="HTH_MARR_2"/>
    <property type="match status" value="1"/>
</dbReference>
<organism evidence="6 7">
    <name type="scientific">Pigmentiphaga daeguensis</name>
    <dbReference type="NCBI Taxonomy" id="414049"/>
    <lineage>
        <taxon>Bacteria</taxon>
        <taxon>Pseudomonadati</taxon>
        <taxon>Pseudomonadota</taxon>
        <taxon>Betaproteobacteria</taxon>
        <taxon>Burkholderiales</taxon>
        <taxon>Alcaligenaceae</taxon>
        <taxon>Pigmentiphaga</taxon>
    </lineage>
</organism>
<evidence type="ECO:0000256" key="3">
    <source>
        <dbReference type="ARBA" id="ARBA00023163"/>
    </source>
</evidence>
<evidence type="ECO:0000256" key="2">
    <source>
        <dbReference type="ARBA" id="ARBA00023125"/>
    </source>
</evidence>
<gene>
    <name evidence="6" type="ORF">GCM10009097_20020</name>
</gene>
<evidence type="ECO:0000256" key="1">
    <source>
        <dbReference type="ARBA" id="ARBA00023015"/>
    </source>
</evidence>
<evidence type="ECO:0000256" key="4">
    <source>
        <dbReference type="SAM" id="MobiDB-lite"/>
    </source>
</evidence>
<evidence type="ECO:0000259" key="5">
    <source>
        <dbReference type="PROSITE" id="PS50995"/>
    </source>
</evidence>
<dbReference type="InterPro" id="IPR000835">
    <property type="entry name" value="HTH_MarR-typ"/>
</dbReference>
<dbReference type="Gene3D" id="1.10.10.10">
    <property type="entry name" value="Winged helix-like DNA-binding domain superfamily/Winged helix DNA-binding domain"/>
    <property type="match status" value="1"/>
</dbReference>
<sequence>MREHTPRKTMSSAEDTRKILEHWQRAAPNDRLAHLVKDATRAFVRALQMRLNEHHVSFGHWAFLRILWVQDGLTQRELSDEAGVMEPTTYSALKAMEALGYVERKHLPGNKKNMYVYLTDRGRELERKLIPLAEDVNRIGIRGLTADEIGVARKVLLGIIANLAEDEEKAEERSLRIPSTRELSRRVSERVERQRARAPRRETEARAQAAAPRRRRATVHDE</sequence>
<dbReference type="EMBL" id="BAAAEN010000006">
    <property type="protein sequence ID" value="GAA0503187.1"/>
    <property type="molecule type" value="Genomic_DNA"/>
</dbReference>
<name>A0ABN1BR18_9BURK</name>
<dbReference type="SUPFAM" id="SSF46785">
    <property type="entry name" value="Winged helix' DNA-binding domain"/>
    <property type="match status" value="1"/>
</dbReference>
<dbReference type="Proteomes" id="UP001501706">
    <property type="component" value="Unassembled WGS sequence"/>
</dbReference>
<keyword evidence="2" id="KW-0238">DNA-binding</keyword>